<protein>
    <submittedName>
        <fullName evidence="1">Uncharacterized protein</fullName>
    </submittedName>
</protein>
<gene>
    <name evidence="1" type="ORF">HK100_009471</name>
</gene>
<reference evidence="1" key="1">
    <citation type="submission" date="2020-05" db="EMBL/GenBank/DDBJ databases">
        <title>Phylogenomic resolution of chytrid fungi.</title>
        <authorList>
            <person name="Stajich J.E."/>
            <person name="Amses K."/>
            <person name="Simmons R."/>
            <person name="Seto K."/>
            <person name="Myers J."/>
            <person name="Bonds A."/>
            <person name="Quandt C.A."/>
            <person name="Barry K."/>
            <person name="Liu P."/>
            <person name="Grigoriev I."/>
            <person name="Longcore J.E."/>
            <person name="James T.Y."/>
        </authorList>
    </citation>
    <scope>NUCLEOTIDE SEQUENCE</scope>
    <source>
        <strain evidence="1">JEL0513</strain>
    </source>
</reference>
<evidence type="ECO:0000313" key="2">
    <source>
        <dbReference type="Proteomes" id="UP001211907"/>
    </source>
</evidence>
<sequence length="232" mass="24558">MIWELSQDYNGELVAAVHAGWSSFLDPAPMPVVLVDAPTPVISSTFATITATTAGITTTATTTANATPSIITTSIAAMITIHNVTKTTSATSNTNILVSGSGDGTYYYDITGKTCDHGAPFQENNGYTFCEPDSGFQTLVERDNNYIVALAVDEMNANKANLCGKKVIVTYAGNVVPGEFVVWDACVACTGGVRLDFSLSALLEIEPDTCQLGVIPGIKWEVTDTQVIPFVE</sequence>
<organism evidence="1 2">
    <name type="scientific">Physocladia obscura</name>
    <dbReference type="NCBI Taxonomy" id="109957"/>
    <lineage>
        <taxon>Eukaryota</taxon>
        <taxon>Fungi</taxon>
        <taxon>Fungi incertae sedis</taxon>
        <taxon>Chytridiomycota</taxon>
        <taxon>Chytridiomycota incertae sedis</taxon>
        <taxon>Chytridiomycetes</taxon>
        <taxon>Chytridiales</taxon>
        <taxon>Chytriomycetaceae</taxon>
        <taxon>Physocladia</taxon>
    </lineage>
</organism>
<name>A0AAD5X9Q1_9FUNG</name>
<dbReference type="InterPro" id="IPR036908">
    <property type="entry name" value="RlpA-like_sf"/>
</dbReference>
<dbReference type="EMBL" id="JADGJH010004879">
    <property type="protein sequence ID" value="KAJ3083333.1"/>
    <property type="molecule type" value="Genomic_DNA"/>
</dbReference>
<accession>A0AAD5X9Q1</accession>
<evidence type="ECO:0000313" key="1">
    <source>
        <dbReference type="EMBL" id="KAJ3083333.1"/>
    </source>
</evidence>
<proteinExistence type="predicted"/>
<dbReference type="CDD" id="cd22191">
    <property type="entry name" value="DPBB_RlpA_EXP_N-like"/>
    <property type="match status" value="1"/>
</dbReference>
<dbReference type="Proteomes" id="UP001211907">
    <property type="component" value="Unassembled WGS sequence"/>
</dbReference>
<comment type="caution">
    <text evidence="1">The sequence shown here is derived from an EMBL/GenBank/DDBJ whole genome shotgun (WGS) entry which is preliminary data.</text>
</comment>
<dbReference type="AlphaFoldDB" id="A0AAD5X9Q1"/>
<dbReference type="Gene3D" id="2.40.40.10">
    <property type="entry name" value="RlpA-like domain"/>
    <property type="match status" value="1"/>
</dbReference>
<keyword evidence="2" id="KW-1185">Reference proteome</keyword>